<organism evidence="1 2">
    <name type="scientific">Burkholderia ubonensis</name>
    <dbReference type="NCBI Taxonomy" id="101571"/>
    <lineage>
        <taxon>Bacteria</taxon>
        <taxon>Pseudomonadati</taxon>
        <taxon>Pseudomonadota</taxon>
        <taxon>Betaproteobacteria</taxon>
        <taxon>Burkholderiales</taxon>
        <taxon>Burkholderiaceae</taxon>
        <taxon>Burkholderia</taxon>
        <taxon>Burkholderia cepacia complex</taxon>
    </lineage>
</organism>
<gene>
    <name evidence="1" type="ORF">BW685_00015</name>
</gene>
<dbReference type="EMBL" id="MTJZ01000001">
    <property type="protein sequence ID" value="OMG75091.1"/>
    <property type="molecule type" value="Genomic_DNA"/>
</dbReference>
<evidence type="ECO:0008006" key="3">
    <source>
        <dbReference type="Google" id="ProtNLM"/>
    </source>
</evidence>
<proteinExistence type="predicted"/>
<accession>A0A1R1JJ78</accession>
<dbReference type="Proteomes" id="UP000187194">
    <property type="component" value="Unassembled WGS sequence"/>
</dbReference>
<reference evidence="1 2" key="1">
    <citation type="submission" date="2017-01" db="EMBL/GenBank/DDBJ databases">
        <title>Phylogeographic, genomic and meropenem susceptibility analysis of Burkholderia ubonensis.</title>
        <authorList>
            <person name="Price E.P."/>
            <person name="Sarovich D.S."/>
            <person name="Webb J.R."/>
            <person name="Hall C.M."/>
            <person name="Sahl J.W."/>
            <person name="Kaestli M."/>
            <person name="Mayo M."/>
            <person name="Harrington G."/>
            <person name="Baker A.L."/>
            <person name="Sidak-Loftis L.C."/>
            <person name="Lummis M."/>
            <person name="Schupp J.M."/>
            <person name="Gillece J.D."/>
            <person name="Tuanyok A."/>
            <person name="Warner J."/>
            <person name="Busch J.D."/>
            <person name="Keim P."/>
            <person name="Currie B.J."/>
            <person name="Wagner D.M."/>
        </authorList>
    </citation>
    <scope>NUCLEOTIDE SEQUENCE [LARGE SCALE GENOMIC DNA]</scope>
    <source>
        <strain evidence="1 2">A21</strain>
    </source>
</reference>
<sequence length="247" mass="27710">MARVAIQEVRRQGNLEAVVEIAATNLPTEISDEPIDDMWLTRFFSAAEDVSNENMQAIWGRVLANETARPGRYSLRALEALRTLSSREAEKFEVVASLLILGFVFKLDRELLRELGLSWTDVELMRAIGLISHADLHTRFDMPQVLHYHGHTLLVERQQKEGSPNTPMQAGQFGVYVLTPLGDELSSLPQTLPNWRYVQALAAWFRKGGVSLKIGYGHRGGTDFVRIEDIPAPETNSKWAPSSDPTN</sequence>
<evidence type="ECO:0000313" key="2">
    <source>
        <dbReference type="Proteomes" id="UP000187194"/>
    </source>
</evidence>
<dbReference type="AlphaFoldDB" id="A0A1R1JJ78"/>
<comment type="caution">
    <text evidence="1">The sequence shown here is derived from an EMBL/GenBank/DDBJ whole genome shotgun (WGS) entry which is preliminary data.</text>
</comment>
<protein>
    <recommendedName>
        <fullName evidence="3">DUF2806 domain-containing protein</fullName>
    </recommendedName>
</protein>
<evidence type="ECO:0000313" key="1">
    <source>
        <dbReference type="EMBL" id="OMG75091.1"/>
    </source>
</evidence>
<dbReference type="Pfam" id="PF10987">
    <property type="entry name" value="DUF2806"/>
    <property type="match status" value="1"/>
</dbReference>
<name>A0A1R1JJ78_9BURK</name>
<dbReference type="InterPro" id="IPR021254">
    <property type="entry name" value="DUF2806"/>
</dbReference>